<reference evidence="2 3" key="1">
    <citation type="submission" date="2019-08" db="EMBL/GenBank/DDBJ databases">
        <authorList>
            <person name="Dhanesh K."/>
            <person name="Kumar G."/>
            <person name="Sasikala C."/>
            <person name="Venkata Ramana C."/>
        </authorList>
    </citation>
    <scope>NUCLEOTIDE SEQUENCE [LARGE SCALE GENOMIC DNA]</scope>
    <source>
        <strain evidence="2 3">JC645</strain>
    </source>
</reference>
<evidence type="ECO:0000313" key="2">
    <source>
        <dbReference type="EMBL" id="KAA5547223.1"/>
    </source>
</evidence>
<dbReference type="EMBL" id="VWOX01000001">
    <property type="protein sequence ID" value="KAA5547223.1"/>
    <property type="molecule type" value="Genomic_DNA"/>
</dbReference>
<protein>
    <recommendedName>
        <fullName evidence="4">Secreted protein</fullName>
    </recommendedName>
</protein>
<feature type="signal peptide" evidence="1">
    <location>
        <begin position="1"/>
        <end position="21"/>
    </location>
</feature>
<feature type="chain" id="PRO_5024359408" description="Secreted protein" evidence="1">
    <location>
        <begin position="22"/>
        <end position="139"/>
    </location>
</feature>
<organism evidence="2 3">
    <name type="scientific">Roseiconus nitratireducens</name>
    <dbReference type="NCBI Taxonomy" id="2605748"/>
    <lineage>
        <taxon>Bacteria</taxon>
        <taxon>Pseudomonadati</taxon>
        <taxon>Planctomycetota</taxon>
        <taxon>Planctomycetia</taxon>
        <taxon>Pirellulales</taxon>
        <taxon>Pirellulaceae</taxon>
        <taxon>Roseiconus</taxon>
    </lineage>
</organism>
<evidence type="ECO:0008006" key="4">
    <source>
        <dbReference type="Google" id="ProtNLM"/>
    </source>
</evidence>
<keyword evidence="1" id="KW-0732">Signal</keyword>
<dbReference type="AlphaFoldDB" id="A0A5M6DIB9"/>
<dbReference type="RefSeq" id="WP_150074361.1">
    <property type="nucleotide sequence ID" value="NZ_VWOX01000001.1"/>
</dbReference>
<evidence type="ECO:0000256" key="1">
    <source>
        <dbReference type="SAM" id="SignalP"/>
    </source>
</evidence>
<dbReference type="Proteomes" id="UP000324479">
    <property type="component" value="Unassembled WGS sequence"/>
</dbReference>
<accession>A0A5M6DIB9</accession>
<evidence type="ECO:0000313" key="3">
    <source>
        <dbReference type="Proteomes" id="UP000324479"/>
    </source>
</evidence>
<name>A0A5M6DIB9_9BACT</name>
<proteinExistence type="predicted"/>
<comment type="caution">
    <text evidence="2">The sequence shown here is derived from an EMBL/GenBank/DDBJ whole genome shotgun (WGS) entry which is preliminary data.</text>
</comment>
<sequence length="139" mass="15091">MFDWFFRALLITLVLACPAWGGRCCAHPGDVEQVSPPAKVCGTCCCQQPEFQPATLPTDTPPPQDDCPNRCHDCFCTGALPVGPSPTQCLDEVVVATVTPQPLTIDRLEGRSRSSVQDAPCHWPPEMGRRLATLCTLLI</sequence>
<keyword evidence="3" id="KW-1185">Reference proteome</keyword>
<gene>
    <name evidence="2" type="ORF">FYK55_02140</name>
</gene>